<feature type="region of interest" description="Disordered" evidence="4">
    <location>
        <begin position="599"/>
        <end position="727"/>
    </location>
</feature>
<dbReference type="PANTHER" id="PTHR47429:SF2">
    <property type="entry name" value="PROTEIN TWIN LOV 1"/>
    <property type="match status" value="1"/>
</dbReference>
<feature type="compositionally biased region" description="Low complexity" evidence="4">
    <location>
        <begin position="29"/>
        <end position="49"/>
    </location>
</feature>
<dbReference type="SMART" id="SM00315">
    <property type="entry name" value="RGS"/>
    <property type="match status" value="1"/>
</dbReference>
<dbReference type="Pfam" id="PF00615">
    <property type="entry name" value="RGS"/>
    <property type="match status" value="1"/>
</dbReference>
<dbReference type="GO" id="GO:0005634">
    <property type="term" value="C:nucleus"/>
    <property type="evidence" value="ECO:0007669"/>
    <property type="project" value="TreeGrafter"/>
</dbReference>
<keyword evidence="2" id="KW-0288">FMN</keyword>
<feature type="compositionally biased region" description="Polar residues" evidence="4">
    <location>
        <begin position="10"/>
        <end position="20"/>
    </location>
</feature>
<dbReference type="Gene3D" id="1.10.167.10">
    <property type="entry name" value="Regulator of G-protein Signalling 4, domain 2"/>
    <property type="match status" value="1"/>
</dbReference>
<keyword evidence="3" id="KW-0157">Chromophore</keyword>
<feature type="compositionally biased region" description="Polar residues" evidence="4">
    <location>
        <begin position="465"/>
        <end position="481"/>
    </location>
</feature>
<evidence type="ECO:0000256" key="2">
    <source>
        <dbReference type="ARBA" id="ARBA00022643"/>
    </source>
</evidence>
<dbReference type="GeneID" id="89933393"/>
<feature type="region of interest" description="Disordered" evidence="4">
    <location>
        <begin position="87"/>
        <end position="129"/>
    </location>
</feature>
<name>A0AAN6QKI3_9PEZI</name>
<dbReference type="EMBL" id="MU853355">
    <property type="protein sequence ID" value="KAK4109625.1"/>
    <property type="molecule type" value="Genomic_DNA"/>
</dbReference>
<feature type="compositionally biased region" description="Pro residues" evidence="4">
    <location>
        <begin position="665"/>
        <end position="675"/>
    </location>
</feature>
<keyword evidence="7" id="KW-1185">Reference proteome</keyword>
<feature type="compositionally biased region" description="Low complexity" evidence="4">
    <location>
        <begin position="489"/>
        <end position="504"/>
    </location>
</feature>
<gene>
    <name evidence="6" type="ORF">N656DRAFT_331507</name>
</gene>
<feature type="compositionally biased region" description="Polar residues" evidence="4">
    <location>
        <begin position="109"/>
        <end position="128"/>
    </location>
</feature>
<dbReference type="InterPro" id="IPR035965">
    <property type="entry name" value="PAS-like_dom_sf"/>
</dbReference>
<evidence type="ECO:0000313" key="7">
    <source>
        <dbReference type="Proteomes" id="UP001302812"/>
    </source>
</evidence>
<dbReference type="SUPFAM" id="SSF55785">
    <property type="entry name" value="PYP-like sensor domain (PAS domain)"/>
    <property type="match status" value="1"/>
</dbReference>
<feature type="domain" description="RGS" evidence="5">
    <location>
        <begin position="160"/>
        <end position="259"/>
    </location>
</feature>
<dbReference type="AlphaFoldDB" id="A0AAN6QKI3"/>
<dbReference type="Pfam" id="PF13426">
    <property type="entry name" value="PAS_9"/>
    <property type="match status" value="1"/>
</dbReference>
<evidence type="ECO:0000259" key="5">
    <source>
        <dbReference type="PROSITE" id="PS50132"/>
    </source>
</evidence>
<dbReference type="InterPro" id="IPR044926">
    <property type="entry name" value="RGS_subdomain_2"/>
</dbReference>
<feature type="region of interest" description="Disordered" evidence="4">
    <location>
        <begin position="1"/>
        <end position="65"/>
    </location>
</feature>
<feature type="region of interest" description="Disordered" evidence="4">
    <location>
        <begin position="463"/>
        <end position="515"/>
    </location>
</feature>
<organism evidence="6 7">
    <name type="scientific">Canariomyces notabilis</name>
    <dbReference type="NCBI Taxonomy" id="2074819"/>
    <lineage>
        <taxon>Eukaryota</taxon>
        <taxon>Fungi</taxon>
        <taxon>Dikarya</taxon>
        <taxon>Ascomycota</taxon>
        <taxon>Pezizomycotina</taxon>
        <taxon>Sordariomycetes</taxon>
        <taxon>Sordariomycetidae</taxon>
        <taxon>Sordariales</taxon>
        <taxon>Chaetomiaceae</taxon>
        <taxon>Canariomyces</taxon>
    </lineage>
</organism>
<dbReference type="PROSITE" id="PS50132">
    <property type="entry name" value="RGS"/>
    <property type="match status" value="1"/>
</dbReference>
<comment type="caution">
    <text evidence="6">The sequence shown here is derived from an EMBL/GenBank/DDBJ whole genome shotgun (WGS) entry which is preliminary data.</text>
</comment>
<feature type="compositionally biased region" description="Polar residues" evidence="4">
    <location>
        <begin position="632"/>
        <end position="642"/>
    </location>
</feature>
<reference evidence="6" key="2">
    <citation type="submission" date="2023-05" db="EMBL/GenBank/DDBJ databases">
        <authorList>
            <consortium name="Lawrence Berkeley National Laboratory"/>
            <person name="Steindorff A."/>
            <person name="Hensen N."/>
            <person name="Bonometti L."/>
            <person name="Westerberg I."/>
            <person name="Brannstrom I.O."/>
            <person name="Guillou S."/>
            <person name="Cros-Aarteil S."/>
            <person name="Calhoun S."/>
            <person name="Haridas S."/>
            <person name="Kuo A."/>
            <person name="Mondo S."/>
            <person name="Pangilinan J."/>
            <person name="Riley R."/>
            <person name="Labutti K."/>
            <person name="Andreopoulos B."/>
            <person name="Lipzen A."/>
            <person name="Chen C."/>
            <person name="Yanf M."/>
            <person name="Daum C."/>
            <person name="Ng V."/>
            <person name="Clum A."/>
            <person name="Ohm R."/>
            <person name="Martin F."/>
            <person name="Silar P."/>
            <person name="Natvig D."/>
            <person name="Lalanne C."/>
            <person name="Gautier V."/>
            <person name="Ament-Velasquez S.L."/>
            <person name="Kruys A."/>
            <person name="Hutchinson M.I."/>
            <person name="Powell A.J."/>
            <person name="Barry K."/>
            <person name="Miller A.N."/>
            <person name="Grigoriev I.V."/>
            <person name="Debuchy R."/>
            <person name="Gladieux P."/>
            <person name="Thoren M.H."/>
            <person name="Johannesson H."/>
        </authorList>
    </citation>
    <scope>NUCLEOTIDE SEQUENCE</scope>
    <source>
        <strain evidence="6">CBS 508.74</strain>
    </source>
</reference>
<dbReference type="InterPro" id="IPR036305">
    <property type="entry name" value="RGS_sf"/>
</dbReference>
<dbReference type="PANTHER" id="PTHR47429">
    <property type="entry name" value="PROTEIN TWIN LOV 1"/>
    <property type="match status" value="1"/>
</dbReference>
<sequence length="758" mass="82353">MMISARTDRASSPNAGSASNRHGDTEPKQQGSQGTSQGSSQGSSSNRPILSPPPVPRTPRIRPNNMRMRLRSDSGMSLHTNQAAFHQYTDYNPDGTAARRPYRRRGSSFDGNTSLNTLTAGPQTSTELTDPISLGGSLPDFFAPTVIRLVFSNPPIAKKFRTFAKRKHEDAGFRFLLKVDEYSRALGDMTSLMSHIWTNFTSPTAKSPLELDPELLQMLRVSMKDCARSSLPPLEQLYHEAKLAVEEQLATKLYPEFVKYQLSRCMRDALAASLSPTGDPQFPYPGLGSAFCITDLLQPNNPIVYVSDGLLATTGFGRQEVLNKNGRLFQGAATSRGAIRRLSEAVSERREASELIANHKADGTPWWNLLLICPLPENERVRYFFGAQVNVSGGMGLGYREILRVLDYHSPAEDPTVTGQAGHSRDTMLPRALTNHQPSERGSISSGRTSRRHRLFRYFTRKSADSTATSEPSSRPTTASNPAFDDTASSSSLSRPVSPTSSSPPLSPRDTGAADDPITTPYTHFIVLRCATNSNQRLKLLVLFCSSAAQSLLLNTYQRTGDVDVTNRDIFSVLHSAASLKTRVLDKIAAGEQVSAELAVTTQKTGPSQDNQQQQQQEQRQPVTTTTMTTTINKKPSATSRPQLRRTRTATGLFGTARSRAGSPSPMPTPLPPPQGNVGGEAATVPRRSEAWDRGAERMGRVWDGRGRGRGETTGAAAGTTGPDAGAGRMVSHWVPLKDGEGRVGMVVLVLVPPKLPG</sequence>
<dbReference type="SUPFAM" id="SSF48097">
    <property type="entry name" value="Regulator of G-protein signaling, RGS"/>
    <property type="match status" value="1"/>
</dbReference>
<dbReference type="InterPro" id="IPR016137">
    <property type="entry name" value="RGS"/>
</dbReference>
<feature type="compositionally biased region" description="Low complexity" evidence="4">
    <location>
        <begin position="713"/>
        <end position="727"/>
    </location>
</feature>
<evidence type="ECO:0000256" key="3">
    <source>
        <dbReference type="ARBA" id="ARBA00022991"/>
    </source>
</evidence>
<feature type="compositionally biased region" description="Low complexity" evidence="4">
    <location>
        <begin position="609"/>
        <end position="631"/>
    </location>
</feature>
<feature type="compositionally biased region" description="Basic and acidic residues" evidence="4">
    <location>
        <begin position="687"/>
        <end position="711"/>
    </location>
</feature>
<dbReference type="InterPro" id="IPR000014">
    <property type="entry name" value="PAS"/>
</dbReference>
<dbReference type="RefSeq" id="XP_064667195.1">
    <property type="nucleotide sequence ID" value="XM_064809270.1"/>
</dbReference>
<accession>A0AAN6QKI3</accession>
<evidence type="ECO:0000256" key="4">
    <source>
        <dbReference type="SAM" id="MobiDB-lite"/>
    </source>
</evidence>
<evidence type="ECO:0000256" key="1">
    <source>
        <dbReference type="ARBA" id="ARBA00022630"/>
    </source>
</evidence>
<evidence type="ECO:0000313" key="6">
    <source>
        <dbReference type="EMBL" id="KAK4109625.1"/>
    </source>
</evidence>
<reference evidence="6" key="1">
    <citation type="journal article" date="2023" name="Mol. Phylogenet. Evol.">
        <title>Genome-scale phylogeny and comparative genomics of the fungal order Sordariales.</title>
        <authorList>
            <person name="Hensen N."/>
            <person name="Bonometti L."/>
            <person name="Westerberg I."/>
            <person name="Brannstrom I.O."/>
            <person name="Guillou S."/>
            <person name="Cros-Aarteil S."/>
            <person name="Calhoun S."/>
            <person name="Haridas S."/>
            <person name="Kuo A."/>
            <person name="Mondo S."/>
            <person name="Pangilinan J."/>
            <person name="Riley R."/>
            <person name="LaButti K."/>
            <person name="Andreopoulos B."/>
            <person name="Lipzen A."/>
            <person name="Chen C."/>
            <person name="Yan M."/>
            <person name="Daum C."/>
            <person name="Ng V."/>
            <person name="Clum A."/>
            <person name="Steindorff A."/>
            <person name="Ohm R.A."/>
            <person name="Martin F."/>
            <person name="Silar P."/>
            <person name="Natvig D.O."/>
            <person name="Lalanne C."/>
            <person name="Gautier V."/>
            <person name="Ament-Velasquez S.L."/>
            <person name="Kruys A."/>
            <person name="Hutchinson M.I."/>
            <person name="Powell A.J."/>
            <person name="Barry K."/>
            <person name="Miller A.N."/>
            <person name="Grigoriev I.V."/>
            <person name="Debuchy R."/>
            <person name="Gladieux P."/>
            <person name="Hiltunen Thoren M."/>
            <person name="Johannesson H."/>
        </authorList>
    </citation>
    <scope>NUCLEOTIDE SEQUENCE</scope>
    <source>
        <strain evidence="6">CBS 508.74</strain>
    </source>
</reference>
<dbReference type="Proteomes" id="UP001302812">
    <property type="component" value="Unassembled WGS sequence"/>
</dbReference>
<protein>
    <recommendedName>
        <fullName evidence="5">RGS domain-containing protein</fullName>
    </recommendedName>
</protein>
<dbReference type="Gene3D" id="3.30.450.20">
    <property type="entry name" value="PAS domain"/>
    <property type="match status" value="1"/>
</dbReference>
<proteinExistence type="predicted"/>
<keyword evidence="1" id="KW-0285">Flavoprotein</keyword>